<evidence type="ECO:0000313" key="2">
    <source>
        <dbReference type="Proteomes" id="UP000677305"/>
    </source>
</evidence>
<reference evidence="1 2" key="1">
    <citation type="submission" date="2020-07" db="EMBL/GenBank/DDBJ databases">
        <title>Vallitalea guaymasensis genome.</title>
        <authorList>
            <person name="Postec A."/>
        </authorList>
    </citation>
    <scope>NUCLEOTIDE SEQUENCE [LARGE SCALE GENOMIC DNA]</scope>
    <source>
        <strain evidence="1 2">Ra1766G1</strain>
    </source>
</reference>
<accession>A0A8J8MBD4</accession>
<keyword evidence="2" id="KW-1185">Reference proteome</keyword>
<dbReference type="AlphaFoldDB" id="A0A8J8MBD4"/>
<proteinExistence type="predicted"/>
<dbReference type="RefSeq" id="WP_212690103.1">
    <property type="nucleotide sequence ID" value="NZ_CP058561.1"/>
</dbReference>
<organism evidence="1 2">
    <name type="scientific">Vallitalea guaymasensis</name>
    <dbReference type="NCBI Taxonomy" id="1185412"/>
    <lineage>
        <taxon>Bacteria</taxon>
        <taxon>Bacillati</taxon>
        <taxon>Bacillota</taxon>
        <taxon>Clostridia</taxon>
        <taxon>Lachnospirales</taxon>
        <taxon>Vallitaleaceae</taxon>
        <taxon>Vallitalea</taxon>
    </lineage>
</organism>
<dbReference type="KEGG" id="vgu:HYG85_13390"/>
<dbReference type="EMBL" id="CP058561">
    <property type="protein sequence ID" value="QUH29849.1"/>
    <property type="molecule type" value="Genomic_DNA"/>
</dbReference>
<protein>
    <submittedName>
        <fullName evidence="1">Uncharacterized protein</fullName>
    </submittedName>
</protein>
<gene>
    <name evidence="1" type="ORF">HYG85_13390</name>
</gene>
<dbReference type="Proteomes" id="UP000677305">
    <property type="component" value="Chromosome"/>
</dbReference>
<name>A0A8J8MBD4_9FIRM</name>
<sequence>MFFEDFTRNNNESSLQKSIYHMLYMLASFKEVEVSFNDNIDTKNYLEGEAEFYQYVKNLYFDMYHNNEKYKLDSTKYDEYMKSDKRSKGKFMVEKQHHQDAKESSLRNKFQQSVTFYFRFLYELGIYADICTDTFSLKISKNKYENVLKNAETAKVRGETHERADILLSSGIDRQEYEDGYVFSCEKYPKMFLGLAVLCRAPESKYKWMNYMRLDYKRYHSPAPEMSDIKETMPQDSAHNINILTETLKGMPLKMRVKPMRNITSDFKWKVEFIYKSKSCIGFYVDYTSLLVCIYFNDSKNITAMADTLRNMDEELFEWYRNHIPERLCKCPNNRWVTLGDTRRRICGMSNRLDVNNPNESDMENCVKVLRTFRKL</sequence>
<evidence type="ECO:0000313" key="1">
    <source>
        <dbReference type="EMBL" id="QUH29849.1"/>
    </source>
</evidence>